<name>A0ABV7TRE4_9NEIS</name>
<feature type="domain" description="STAS" evidence="1">
    <location>
        <begin position="1"/>
        <end position="104"/>
    </location>
</feature>
<dbReference type="PANTHER" id="PTHR35849:SF2">
    <property type="entry name" value="BLR2341 PROTEIN"/>
    <property type="match status" value="1"/>
</dbReference>
<dbReference type="SUPFAM" id="SSF52091">
    <property type="entry name" value="SpoIIaa-like"/>
    <property type="match status" value="1"/>
</dbReference>
<evidence type="ECO:0000313" key="3">
    <source>
        <dbReference type="Proteomes" id="UP001595636"/>
    </source>
</evidence>
<evidence type="ECO:0000313" key="2">
    <source>
        <dbReference type="EMBL" id="MFC3625313.1"/>
    </source>
</evidence>
<dbReference type="Gene3D" id="3.30.750.24">
    <property type="entry name" value="STAS domain"/>
    <property type="match status" value="1"/>
</dbReference>
<dbReference type="Proteomes" id="UP001595636">
    <property type="component" value="Unassembled WGS sequence"/>
</dbReference>
<gene>
    <name evidence="2" type="ORF">ACFOKJ_04020</name>
</gene>
<dbReference type="Pfam" id="PF13466">
    <property type="entry name" value="STAS_2"/>
    <property type="match status" value="1"/>
</dbReference>
<dbReference type="InterPro" id="IPR052746">
    <property type="entry name" value="MlaB_ABC_Transporter"/>
</dbReference>
<dbReference type="RefSeq" id="WP_390276819.1">
    <property type="nucleotide sequence ID" value="NZ_JBHRYH010000009.1"/>
</dbReference>
<sequence>MHRKPAITPPATAIKLEGAMTVMMAGELREQLLVVLGHTAGVLRVDLSAVSELDSAGLQLLLALVREGPQVQLHSPSPVAGARIRRLGLIGALRLEQEINDGTP</sequence>
<proteinExistence type="predicted"/>
<dbReference type="PROSITE" id="PS50801">
    <property type="entry name" value="STAS"/>
    <property type="match status" value="1"/>
</dbReference>
<keyword evidence="3" id="KW-1185">Reference proteome</keyword>
<protein>
    <submittedName>
        <fullName evidence="2">Lipid asymmetry maintenance protein MlaB</fullName>
    </submittedName>
</protein>
<comment type="caution">
    <text evidence="2">The sequence shown here is derived from an EMBL/GenBank/DDBJ whole genome shotgun (WGS) entry which is preliminary data.</text>
</comment>
<organism evidence="2 3">
    <name type="scientific">Vogesella amnigena</name>
    <dbReference type="NCBI Taxonomy" id="1507449"/>
    <lineage>
        <taxon>Bacteria</taxon>
        <taxon>Pseudomonadati</taxon>
        <taxon>Pseudomonadota</taxon>
        <taxon>Betaproteobacteria</taxon>
        <taxon>Neisseriales</taxon>
        <taxon>Chromobacteriaceae</taxon>
        <taxon>Vogesella</taxon>
    </lineage>
</organism>
<dbReference type="PANTHER" id="PTHR35849">
    <property type="entry name" value="BLR2341 PROTEIN"/>
    <property type="match status" value="1"/>
</dbReference>
<dbReference type="InterPro" id="IPR036513">
    <property type="entry name" value="STAS_dom_sf"/>
</dbReference>
<dbReference type="CDD" id="cd07043">
    <property type="entry name" value="STAS_anti-anti-sigma_factors"/>
    <property type="match status" value="1"/>
</dbReference>
<reference evidence="3" key="1">
    <citation type="journal article" date="2019" name="Int. J. Syst. Evol. Microbiol.">
        <title>The Global Catalogue of Microorganisms (GCM) 10K type strain sequencing project: providing services to taxonomists for standard genome sequencing and annotation.</title>
        <authorList>
            <consortium name="The Broad Institute Genomics Platform"/>
            <consortium name="The Broad Institute Genome Sequencing Center for Infectious Disease"/>
            <person name="Wu L."/>
            <person name="Ma J."/>
        </authorList>
    </citation>
    <scope>NUCLEOTIDE SEQUENCE [LARGE SCALE GENOMIC DNA]</scope>
    <source>
        <strain evidence="3">KCTC 42195</strain>
    </source>
</reference>
<evidence type="ECO:0000259" key="1">
    <source>
        <dbReference type="PROSITE" id="PS50801"/>
    </source>
</evidence>
<dbReference type="EMBL" id="JBHRYH010000009">
    <property type="protein sequence ID" value="MFC3625313.1"/>
    <property type="molecule type" value="Genomic_DNA"/>
</dbReference>
<dbReference type="InterPro" id="IPR058548">
    <property type="entry name" value="MlaB-like_STAS"/>
</dbReference>
<accession>A0ABV7TRE4</accession>
<dbReference type="InterPro" id="IPR002645">
    <property type="entry name" value="STAS_dom"/>
</dbReference>